<keyword evidence="4" id="KW-0804">Transcription</keyword>
<keyword evidence="3 6" id="KW-0238">DNA-binding</keyword>
<proteinExistence type="predicted"/>
<dbReference type="PROSITE" id="PS50252">
    <property type="entry name" value="TBOX_3"/>
    <property type="match status" value="1"/>
</dbReference>
<comment type="caution">
    <text evidence="6">Lacks conserved residue(s) required for the propagation of feature annotation.</text>
</comment>
<organism evidence="8 9">
    <name type="scientific">Nephila pilipes</name>
    <name type="common">Giant wood spider</name>
    <name type="synonym">Nephila maculata</name>
    <dbReference type="NCBI Taxonomy" id="299642"/>
    <lineage>
        <taxon>Eukaryota</taxon>
        <taxon>Metazoa</taxon>
        <taxon>Ecdysozoa</taxon>
        <taxon>Arthropoda</taxon>
        <taxon>Chelicerata</taxon>
        <taxon>Arachnida</taxon>
        <taxon>Araneae</taxon>
        <taxon>Araneomorphae</taxon>
        <taxon>Entelegynae</taxon>
        <taxon>Araneoidea</taxon>
        <taxon>Nephilidae</taxon>
        <taxon>Nephila</taxon>
    </lineage>
</organism>
<dbReference type="SMART" id="SM00425">
    <property type="entry name" value="TBOX"/>
    <property type="match status" value="1"/>
</dbReference>
<dbReference type="GO" id="GO:0000981">
    <property type="term" value="F:DNA-binding transcription factor activity, RNA polymerase II-specific"/>
    <property type="evidence" value="ECO:0007669"/>
    <property type="project" value="TreeGrafter"/>
</dbReference>
<dbReference type="PROSITE" id="PS01264">
    <property type="entry name" value="TBOX_2"/>
    <property type="match status" value="1"/>
</dbReference>
<sequence length="372" mass="42924">MSRDENSSTLSERAEAFSVEALLGIKNSILMDYNQESSSDNNQQIGDQKNETENKIEMELISSELWSQFHKMQNEMIITKNGRRIFPTLKVLVKGLDPNSQYIIWIDMVPVDQLRYRYVYHSSRWIVAGSGEKYKSNSIYMHPDGPSSGKYWMSHIITFDKVKLTNSKEPKSKGQITHLKIAWNPFAKGFREVNKNSQRKLGGDLLMYQNSIEPLKSQSNISHRLGYRGNDTLSNNTNIMENERLSYFPPSLIHPTNLKERDQNVYDFQTNVNSPLFFRETFTAPFLSDTNLNGFPHELKTESYLKGVYTSFYDNSNINMVSHSDCRYPVDNQPLALHMSSTIGLLPSTLEYDMTQAGFSRIQSNNFISYKY</sequence>
<keyword evidence="9" id="KW-1185">Reference proteome</keyword>
<evidence type="ECO:0000256" key="1">
    <source>
        <dbReference type="ARBA" id="ARBA00004123"/>
    </source>
</evidence>
<accession>A0A8X6UHN7</accession>
<dbReference type="GO" id="GO:0045893">
    <property type="term" value="P:positive regulation of DNA-templated transcription"/>
    <property type="evidence" value="ECO:0007669"/>
    <property type="project" value="InterPro"/>
</dbReference>
<dbReference type="PRINTS" id="PR00937">
    <property type="entry name" value="TBOX"/>
</dbReference>
<dbReference type="GO" id="GO:0005634">
    <property type="term" value="C:nucleus"/>
    <property type="evidence" value="ECO:0007669"/>
    <property type="project" value="UniProtKB-SubCell"/>
</dbReference>
<dbReference type="InterPro" id="IPR001699">
    <property type="entry name" value="TF_T-box"/>
</dbReference>
<evidence type="ECO:0000259" key="7">
    <source>
        <dbReference type="PROSITE" id="PS50252"/>
    </source>
</evidence>
<dbReference type="InterPro" id="IPR046360">
    <property type="entry name" value="T-box_DNA-bd"/>
</dbReference>
<dbReference type="AlphaFoldDB" id="A0A8X6UHN7"/>
<dbReference type="InterPro" id="IPR018186">
    <property type="entry name" value="TF_T-box_CS"/>
</dbReference>
<evidence type="ECO:0000313" key="9">
    <source>
        <dbReference type="Proteomes" id="UP000887013"/>
    </source>
</evidence>
<dbReference type="GO" id="GO:0000978">
    <property type="term" value="F:RNA polymerase II cis-regulatory region sequence-specific DNA binding"/>
    <property type="evidence" value="ECO:0007669"/>
    <property type="project" value="InterPro"/>
</dbReference>
<dbReference type="PANTHER" id="PTHR11267">
    <property type="entry name" value="T-BOX PROTEIN-RELATED"/>
    <property type="match status" value="1"/>
</dbReference>
<name>A0A8X6UHN7_NEPPI</name>
<evidence type="ECO:0000256" key="6">
    <source>
        <dbReference type="PROSITE-ProRule" id="PRU00201"/>
    </source>
</evidence>
<dbReference type="Proteomes" id="UP000887013">
    <property type="component" value="Unassembled WGS sequence"/>
</dbReference>
<feature type="domain" description="T-box" evidence="7">
    <location>
        <begin position="60"/>
        <end position="176"/>
    </location>
</feature>
<evidence type="ECO:0000256" key="5">
    <source>
        <dbReference type="ARBA" id="ARBA00023242"/>
    </source>
</evidence>
<gene>
    <name evidence="8" type="primary">TBX18</name>
    <name evidence="8" type="ORF">NPIL_343772</name>
</gene>
<keyword evidence="5 6" id="KW-0539">Nucleus</keyword>
<evidence type="ECO:0000256" key="2">
    <source>
        <dbReference type="ARBA" id="ARBA00023015"/>
    </source>
</evidence>
<reference evidence="8" key="1">
    <citation type="submission" date="2020-08" db="EMBL/GenBank/DDBJ databases">
        <title>Multicomponent nature underlies the extraordinary mechanical properties of spider dragline silk.</title>
        <authorList>
            <person name="Kono N."/>
            <person name="Nakamura H."/>
            <person name="Mori M."/>
            <person name="Yoshida Y."/>
            <person name="Ohtoshi R."/>
            <person name="Malay A.D."/>
            <person name="Moran D.A.P."/>
            <person name="Tomita M."/>
            <person name="Numata K."/>
            <person name="Arakawa K."/>
        </authorList>
    </citation>
    <scope>NUCLEOTIDE SEQUENCE</scope>
</reference>
<dbReference type="GO" id="GO:0000785">
    <property type="term" value="C:chromatin"/>
    <property type="evidence" value="ECO:0007669"/>
    <property type="project" value="TreeGrafter"/>
</dbReference>
<dbReference type="Gene3D" id="2.60.40.820">
    <property type="entry name" value="Transcription factor, T-box"/>
    <property type="match status" value="1"/>
</dbReference>
<dbReference type="GO" id="GO:0001708">
    <property type="term" value="P:cell fate specification"/>
    <property type="evidence" value="ECO:0007669"/>
    <property type="project" value="TreeGrafter"/>
</dbReference>
<dbReference type="SUPFAM" id="SSF49417">
    <property type="entry name" value="p53-like transcription factors"/>
    <property type="match status" value="1"/>
</dbReference>
<dbReference type="InterPro" id="IPR008967">
    <property type="entry name" value="p53-like_TF_DNA-bd_sf"/>
</dbReference>
<dbReference type="EMBL" id="BMAW01078481">
    <property type="protein sequence ID" value="GFU11167.1"/>
    <property type="molecule type" value="Genomic_DNA"/>
</dbReference>
<evidence type="ECO:0000313" key="8">
    <source>
        <dbReference type="EMBL" id="GFU11167.1"/>
    </source>
</evidence>
<dbReference type="InterPro" id="IPR036960">
    <property type="entry name" value="T-box_sf"/>
</dbReference>
<keyword evidence="2" id="KW-0805">Transcription regulation</keyword>
<evidence type="ECO:0000256" key="3">
    <source>
        <dbReference type="ARBA" id="ARBA00023125"/>
    </source>
</evidence>
<evidence type="ECO:0000256" key="4">
    <source>
        <dbReference type="ARBA" id="ARBA00023163"/>
    </source>
</evidence>
<comment type="caution">
    <text evidence="8">The sequence shown here is derived from an EMBL/GenBank/DDBJ whole genome shotgun (WGS) entry which is preliminary data.</text>
</comment>
<dbReference type="PANTHER" id="PTHR11267:SF207">
    <property type="entry name" value="OVER COMPENSATING MALES, ISOFORM A"/>
    <property type="match status" value="1"/>
</dbReference>
<dbReference type="Pfam" id="PF00907">
    <property type="entry name" value="T-box"/>
    <property type="match status" value="1"/>
</dbReference>
<protein>
    <submittedName>
        <fullName evidence="8">T-box transcription factor TBX18</fullName>
    </submittedName>
</protein>
<comment type="subcellular location">
    <subcellularLocation>
        <location evidence="1 6">Nucleus</location>
    </subcellularLocation>
</comment>
<dbReference type="PROSITE" id="PS01283">
    <property type="entry name" value="TBOX_1"/>
    <property type="match status" value="1"/>
</dbReference>